<comment type="caution">
    <text evidence="2">The sequence shown here is derived from an EMBL/GenBank/DDBJ whole genome shotgun (WGS) entry which is preliminary data.</text>
</comment>
<gene>
    <name evidence="2" type="ORF">GNI_026800</name>
</gene>
<feature type="region of interest" description="Disordered" evidence="1">
    <location>
        <begin position="165"/>
        <end position="187"/>
    </location>
</feature>
<protein>
    <submittedName>
        <fullName evidence="2">Uncharacterized protein</fullName>
    </submittedName>
</protein>
<feature type="compositionally biased region" description="Low complexity" evidence="1">
    <location>
        <begin position="166"/>
        <end position="187"/>
    </location>
</feature>
<dbReference type="VEuPathDB" id="CryptoDB:GNI_026800"/>
<proteinExistence type="predicted"/>
<dbReference type="Proteomes" id="UP000019763">
    <property type="component" value="Unassembled WGS sequence"/>
</dbReference>
<name>A0A023BBA1_GRENI</name>
<keyword evidence="3" id="KW-1185">Reference proteome</keyword>
<sequence length="311" mass="34076">MLPIRPDDGDDTVPIVCAEPPNTDWQYSRYEESDVETAMTIDGEWILAAGKKPNPEAIPICSKWLSTRSSEITSSSCINLCRSLATTQCLEVRQNWVYGRWLSTTVDLGGGGSSPNGLFDCVHSKLIGSERYCTGPCKNQGNVEVSCLLERGYCYNHDDPRNLYDTTTPAPETTSFTTSTTTSPNETTSEAYVDVTWELGIIGGAMASGAGIAAVAGTCCYCTRTAAQAATEGIQDFTAQVGDGLDDAELMLRRQKFTKDIVKDDHTILREELALRAHRSKTRKRQRKRQRNPPSSNEPSSNEDNDEPATP</sequence>
<evidence type="ECO:0000313" key="2">
    <source>
        <dbReference type="EMBL" id="EZG79370.1"/>
    </source>
</evidence>
<evidence type="ECO:0000313" key="3">
    <source>
        <dbReference type="Proteomes" id="UP000019763"/>
    </source>
</evidence>
<accession>A0A023BBA1</accession>
<dbReference type="GeneID" id="22911177"/>
<dbReference type="AlphaFoldDB" id="A0A023BBA1"/>
<reference evidence="2" key="1">
    <citation type="submission" date="2013-12" db="EMBL/GenBank/DDBJ databases">
        <authorList>
            <person name="Omoto C.K."/>
            <person name="Sibley D."/>
            <person name="Venepally P."/>
            <person name="Hadjithomas M."/>
            <person name="Karamycheva S."/>
            <person name="Brunk B."/>
            <person name="Roos D."/>
            <person name="Caler E."/>
            <person name="Lorenzi H."/>
        </authorList>
    </citation>
    <scope>NUCLEOTIDE SEQUENCE</scope>
</reference>
<dbReference type="RefSeq" id="XP_011129058.1">
    <property type="nucleotide sequence ID" value="XM_011130756.1"/>
</dbReference>
<dbReference type="EMBL" id="AFNH02000200">
    <property type="protein sequence ID" value="EZG79370.1"/>
    <property type="molecule type" value="Genomic_DNA"/>
</dbReference>
<organism evidence="2 3">
    <name type="scientific">Gregarina niphandrodes</name>
    <name type="common">Septate eugregarine</name>
    <dbReference type="NCBI Taxonomy" id="110365"/>
    <lineage>
        <taxon>Eukaryota</taxon>
        <taxon>Sar</taxon>
        <taxon>Alveolata</taxon>
        <taxon>Apicomplexa</taxon>
        <taxon>Conoidasida</taxon>
        <taxon>Gregarinasina</taxon>
        <taxon>Eugregarinorida</taxon>
        <taxon>Gregarinidae</taxon>
        <taxon>Gregarina</taxon>
    </lineage>
</organism>
<feature type="region of interest" description="Disordered" evidence="1">
    <location>
        <begin position="275"/>
        <end position="311"/>
    </location>
</feature>
<feature type="compositionally biased region" description="Acidic residues" evidence="1">
    <location>
        <begin position="301"/>
        <end position="311"/>
    </location>
</feature>
<evidence type="ECO:0000256" key="1">
    <source>
        <dbReference type="SAM" id="MobiDB-lite"/>
    </source>
</evidence>
<feature type="compositionally biased region" description="Basic residues" evidence="1">
    <location>
        <begin position="276"/>
        <end position="291"/>
    </location>
</feature>